<accession>A0A7K0J9R9</accession>
<dbReference type="CDD" id="cd07100">
    <property type="entry name" value="ALDH_SSADH1_GabD1"/>
    <property type="match status" value="1"/>
</dbReference>
<dbReference type="Gene3D" id="3.40.605.10">
    <property type="entry name" value="Aldehyde Dehydrogenase, Chain A, domain 1"/>
    <property type="match status" value="1"/>
</dbReference>
<dbReference type="FunFam" id="3.40.309.10:FF:000009">
    <property type="entry name" value="Aldehyde dehydrogenase A"/>
    <property type="match status" value="1"/>
</dbReference>
<keyword evidence="6" id="KW-1185">Reference proteome</keyword>
<dbReference type="InterPro" id="IPR016163">
    <property type="entry name" value="Ald_DH_C"/>
</dbReference>
<evidence type="ECO:0000313" key="5">
    <source>
        <dbReference type="EMBL" id="MSS46712.1"/>
    </source>
</evidence>
<evidence type="ECO:0000259" key="4">
    <source>
        <dbReference type="Pfam" id="PF00171"/>
    </source>
</evidence>
<organism evidence="5 6">
    <name type="scientific">Cutibacterium porci</name>
    <dbReference type="NCBI Taxonomy" id="2605781"/>
    <lineage>
        <taxon>Bacteria</taxon>
        <taxon>Bacillati</taxon>
        <taxon>Actinomycetota</taxon>
        <taxon>Actinomycetes</taxon>
        <taxon>Propionibacteriales</taxon>
        <taxon>Propionibacteriaceae</taxon>
        <taxon>Cutibacterium</taxon>
    </lineage>
</organism>
<gene>
    <name evidence="5" type="ORF">FYJ43_11960</name>
</gene>
<dbReference type="SUPFAM" id="SSF53720">
    <property type="entry name" value="ALDH-like"/>
    <property type="match status" value="1"/>
</dbReference>
<feature type="domain" description="Aldehyde dehydrogenase" evidence="4">
    <location>
        <begin position="4"/>
        <end position="449"/>
    </location>
</feature>
<dbReference type="InterPro" id="IPR044148">
    <property type="entry name" value="ALDH_GabD1-like"/>
</dbReference>
<dbReference type="InterPro" id="IPR016161">
    <property type="entry name" value="Ald_DH/histidinol_DH"/>
</dbReference>
<dbReference type="GO" id="GO:0004030">
    <property type="term" value="F:aldehyde dehydrogenase [NAD(P)+] activity"/>
    <property type="evidence" value="ECO:0007669"/>
    <property type="project" value="InterPro"/>
</dbReference>
<dbReference type="PANTHER" id="PTHR43217">
    <property type="entry name" value="SUCCINATE SEMIALDEHYDE DEHYDROGENASE [NAD(P)+] SAD"/>
    <property type="match status" value="1"/>
</dbReference>
<reference evidence="5 6" key="1">
    <citation type="submission" date="2019-08" db="EMBL/GenBank/DDBJ databases">
        <title>In-depth cultivation of the pig gut microbiome towards novel bacterial diversity and tailored functional studies.</title>
        <authorList>
            <person name="Wylensek D."/>
            <person name="Hitch T.C.A."/>
            <person name="Clavel T."/>
        </authorList>
    </citation>
    <scope>NUCLEOTIDE SEQUENCE [LARGE SCALE GENOMIC DNA]</scope>
    <source>
        <strain evidence="5 6">WCA-380-WT-3A</strain>
    </source>
</reference>
<dbReference type="Proteomes" id="UP000466104">
    <property type="component" value="Unassembled WGS sequence"/>
</dbReference>
<comment type="similarity">
    <text evidence="1">Belongs to the aldehyde dehydrogenase family.</text>
</comment>
<dbReference type="AlphaFoldDB" id="A0A7K0J9R9"/>
<dbReference type="GO" id="GO:0004777">
    <property type="term" value="F:succinate-semialdehyde dehydrogenase (NAD+) activity"/>
    <property type="evidence" value="ECO:0007669"/>
    <property type="project" value="TreeGrafter"/>
</dbReference>
<evidence type="ECO:0000256" key="3">
    <source>
        <dbReference type="ARBA" id="ARBA00023002"/>
    </source>
</evidence>
<comment type="caution">
    <text evidence="5">The sequence shown here is derived from an EMBL/GenBank/DDBJ whole genome shotgun (WGS) entry which is preliminary data.</text>
</comment>
<dbReference type="FunFam" id="3.40.605.10:FF:000012">
    <property type="entry name" value="NAD-dependent succinate-semialdehyde dehydrogenase"/>
    <property type="match status" value="1"/>
</dbReference>
<dbReference type="Pfam" id="PF00171">
    <property type="entry name" value="Aldedh"/>
    <property type="match status" value="1"/>
</dbReference>
<keyword evidence="2" id="KW-0521">NADP</keyword>
<evidence type="ECO:0000256" key="2">
    <source>
        <dbReference type="ARBA" id="ARBA00022857"/>
    </source>
</evidence>
<dbReference type="PANTHER" id="PTHR43217:SF2">
    <property type="entry name" value="SUCCINATE-SEMIALDEHYDE DEHYDROGENASE [NADP(+)]"/>
    <property type="match status" value="1"/>
</dbReference>
<name>A0A7K0J9R9_9ACTN</name>
<dbReference type="InterPro" id="IPR047110">
    <property type="entry name" value="GABD/Sad-like"/>
</dbReference>
<protein>
    <submittedName>
        <fullName evidence="5">NAD-dependent succinate-semialdehyde dehydrogenase</fullName>
    </submittedName>
</protein>
<dbReference type="Gene3D" id="3.40.309.10">
    <property type="entry name" value="Aldehyde Dehydrogenase, Chain A, domain 2"/>
    <property type="match status" value="1"/>
</dbReference>
<dbReference type="EMBL" id="VUMG01000005">
    <property type="protein sequence ID" value="MSS46712.1"/>
    <property type="molecule type" value="Genomic_DNA"/>
</dbReference>
<keyword evidence="3" id="KW-0560">Oxidoreductase</keyword>
<dbReference type="RefSeq" id="WP_154565082.1">
    <property type="nucleotide sequence ID" value="NZ_VUMG01000005.1"/>
</dbReference>
<dbReference type="InterPro" id="IPR016162">
    <property type="entry name" value="Ald_DH_N"/>
</dbReference>
<evidence type="ECO:0000256" key="1">
    <source>
        <dbReference type="ARBA" id="ARBA00009986"/>
    </source>
</evidence>
<evidence type="ECO:0000313" key="6">
    <source>
        <dbReference type="Proteomes" id="UP000466104"/>
    </source>
</evidence>
<dbReference type="InterPro" id="IPR015590">
    <property type="entry name" value="Aldehyde_DH_dom"/>
</dbReference>
<sequence length="462" mass="49254">MTKYRTEDPTTGELIHNWTSISSDEISAMIDAADKAFTAWRRTCIEERAGVLAKTAGLFQKRAEELAQIAATEMGKPVRQGIREIQLVSQIFDYYAEHAALLMADDVLPSQGANSSRVEKEPLGVLLGVMPWNFPYYQLARFIAPNLVLGNTLLLKPASICAASALKMEELLGEAGLPRNVYQTILADSSQIEGIIADPRVRGVSLTGSEAAGASVAAAAGKHLKKAVLELGGSDPLIVLGGDIDAVADSAARARLSNAGQVCNSPKRMIVVDEFYDTFVNRLAADFSAAVVGDPRDEATDVGPMSSIDARDELMRLVDDAVDHGANVVVGGHPRPGAGAFMEATILTGVTREMRAWSQELFGPVAVVYRVADVDEAVELANESTFGLSGSVWSDDLDLAEATARRLNVGMTYVNEHGTSLAGLPFGGVGRSGFGRELGTYGVDEFVNKRLLRVSNPVSAAR</sequence>
<proteinExistence type="inferred from homology"/>